<evidence type="ECO:0000256" key="5">
    <source>
        <dbReference type="ARBA" id="ARBA00022777"/>
    </source>
</evidence>
<dbReference type="EMBL" id="NHNI01000003">
    <property type="protein sequence ID" value="OZY83872.1"/>
    <property type="molecule type" value="Genomic_DNA"/>
</dbReference>
<comment type="catalytic activity">
    <reaction evidence="1">
        <text>ATP + protein L-histidine = ADP + protein N-phospho-L-histidine.</text>
        <dbReference type="EC" id="2.7.13.3"/>
    </reaction>
</comment>
<feature type="transmembrane region" description="Helical" evidence="8">
    <location>
        <begin position="46"/>
        <end position="64"/>
    </location>
</feature>
<accession>A0A266Q1Z4</accession>
<evidence type="ECO:0000256" key="7">
    <source>
        <dbReference type="SAM" id="Coils"/>
    </source>
</evidence>
<dbReference type="InterPro" id="IPR003661">
    <property type="entry name" value="HisK_dim/P_dom"/>
</dbReference>
<evidence type="ECO:0000256" key="1">
    <source>
        <dbReference type="ARBA" id="ARBA00000085"/>
    </source>
</evidence>
<dbReference type="InterPro" id="IPR005467">
    <property type="entry name" value="His_kinase_dom"/>
</dbReference>
<keyword evidence="8" id="KW-1133">Transmembrane helix</keyword>
<dbReference type="CDD" id="cd16922">
    <property type="entry name" value="HATPase_EvgS-ArcB-TorS-like"/>
    <property type="match status" value="1"/>
</dbReference>
<comment type="caution">
    <text evidence="10">The sequence shown here is derived from an EMBL/GenBank/DDBJ whole genome shotgun (WGS) entry which is preliminary data.</text>
</comment>
<keyword evidence="5" id="KW-0418">Kinase</keyword>
<keyword evidence="8" id="KW-0472">Membrane</keyword>
<dbReference type="GO" id="GO:0000155">
    <property type="term" value="F:phosphorelay sensor kinase activity"/>
    <property type="evidence" value="ECO:0007669"/>
    <property type="project" value="InterPro"/>
</dbReference>
<evidence type="ECO:0000256" key="6">
    <source>
        <dbReference type="ARBA" id="ARBA00023012"/>
    </source>
</evidence>
<dbReference type="Gene3D" id="3.30.565.10">
    <property type="entry name" value="Histidine kinase-like ATPase, C-terminal domain"/>
    <property type="match status" value="1"/>
</dbReference>
<dbReference type="EC" id="2.7.13.3" evidence="2"/>
<dbReference type="InterPro" id="IPR025293">
    <property type="entry name" value="YfiR/HmsC-like"/>
</dbReference>
<dbReference type="PANTHER" id="PTHR43711">
    <property type="entry name" value="TWO-COMPONENT HISTIDINE KINASE"/>
    <property type="match status" value="1"/>
</dbReference>
<evidence type="ECO:0000313" key="11">
    <source>
        <dbReference type="Proteomes" id="UP000216101"/>
    </source>
</evidence>
<organism evidence="10 11">
    <name type="scientific">Cellvibrio mixtus</name>
    <dbReference type="NCBI Taxonomy" id="39650"/>
    <lineage>
        <taxon>Bacteria</taxon>
        <taxon>Pseudomonadati</taxon>
        <taxon>Pseudomonadota</taxon>
        <taxon>Gammaproteobacteria</taxon>
        <taxon>Cellvibrionales</taxon>
        <taxon>Cellvibrionaceae</taxon>
        <taxon>Cellvibrio</taxon>
    </lineage>
</organism>
<evidence type="ECO:0000313" key="10">
    <source>
        <dbReference type="EMBL" id="OZY83872.1"/>
    </source>
</evidence>
<dbReference type="FunFam" id="3.30.565.10:FF:000010">
    <property type="entry name" value="Sensor histidine kinase RcsC"/>
    <property type="match status" value="1"/>
</dbReference>
<dbReference type="Gene3D" id="1.10.287.1490">
    <property type="match status" value="1"/>
</dbReference>
<keyword evidence="11" id="KW-1185">Reference proteome</keyword>
<dbReference type="SUPFAM" id="SSF55874">
    <property type="entry name" value="ATPase domain of HSP90 chaperone/DNA topoisomerase II/histidine kinase"/>
    <property type="match status" value="1"/>
</dbReference>
<name>A0A266Q1Z4_9GAMM</name>
<dbReference type="PANTHER" id="PTHR43711:SF26">
    <property type="entry name" value="SENSOR HISTIDINE KINASE RCSC"/>
    <property type="match status" value="1"/>
</dbReference>
<evidence type="ECO:0000259" key="9">
    <source>
        <dbReference type="PROSITE" id="PS50109"/>
    </source>
</evidence>
<proteinExistence type="predicted"/>
<sequence>MNRLCCVARAQQRLVTWVWLGGRADLAVSLHSIPTNKIKNRYMRPVLLSLWFGLYMACLVLWAPRLCAQPLEEQKVVASYLYNFAKHIEWPNVKSLRSFNIALYGDADPALVSALAVMREKVKIHGLPVSYQQVTAADDLSTYQLVYLERTDKKTISDIYDALDGKPVLLVTRDYNNKQLVMINLISSTRGRIKFEVNKPNIINQGLAVQSELILSGGTEIDVARLYREGQASLAALQKQLRNREKILKELTASIDNQERINHNLQQQMADLARNIDASDTLIAEQKSQLQQQQSQIELSRQERETLVHEVQSRTAELDSQQDYLKNILSEIDSREKRLAYLNTTIGSLEKTILEQKNAIVGLDQMVDSQQVALRYLWGSVVLGVLLIITVFIAYIIKRRDNRRLAIRSQDLQLAQDRLAIAKRKAEDASQAKGEFLSLMSHELRTPLQSIIGYTEVVIEELKLADDETHINDLQRVINNGERLLKLINSVLDLAKIEAGGMELDLTPVRLSRLVDEALGAVGPLLEKNAIALRVDVDDGETLPAADPEKLLHILINLLGNAIKFAPRGKVEVQAYHRPEQIFISVTDSGIGISEEQQASIFDPFKQADSSTTRKYQGSGLGLSISRQLCEIMGGTLRVESELGRGARFIVELPLPIKPLITLPHKEQ</sequence>
<dbReference type="SMART" id="SM00388">
    <property type="entry name" value="HisKA"/>
    <property type="match status" value="1"/>
</dbReference>
<dbReference type="Proteomes" id="UP000216101">
    <property type="component" value="Unassembled WGS sequence"/>
</dbReference>
<keyword evidence="8" id="KW-0812">Transmembrane</keyword>
<dbReference type="AlphaFoldDB" id="A0A266Q1Z4"/>
<dbReference type="SUPFAM" id="SSF47384">
    <property type="entry name" value="Homodimeric domain of signal transducing histidine kinase"/>
    <property type="match status" value="1"/>
</dbReference>
<dbReference type="InterPro" id="IPR036890">
    <property type="entry name" value="HATPase_C_sf"/>
</dbReference>
<keyword evidence="7" id="KW-0175">Coiled coil</keyword>
<evidence type="ECO:0000256" key="4">
    <source>
        <dbReference type="ARBA" id="ARBA00022679"/>
    </source>
</evidence>
<evidence type="ECO:0000256" key="2">
    <source>
        <dbReference type="ARBA" id="ARBA00012438"/>
    </source>
</evidence>
<evidence type="ECO:0000256" key="3">
    <source>
        <dbReference type="ARBA" id="ARBA00022553"/>
    </source>
</evidence>
<reference evidence="11" key="1">
    <citation type="submission" date="2017-05" db="EMBL/GenBank/DDBJ databases">
        <authorList>
            <person name="Barney B.M."/>
        </authorList>
    </citation>
    <scope>NUCLEOTIDE SEQUENCE [LARGE SCALE GENOMIC DNA]</scope>
    <source>
        <strain evidence="11">PSBB022</strain>
    </source>
</reference>
<dbReference type="SMART" id="SM00387">
    <property type="entry name" value="HATPase_c"/>
    <property type="match status" value="1"/>
</dbReference>
<dbReference type="InterPro" id="IPR004358">
    <property type="entry name" value="Sig_transdc_His_kin-like_C"/>
</dbReference>
<protein>
    <recommendedName>
        <fullName evidence="2">histidine kinase</fullName>
        <ecNumber evidence="2">2.7.13.3</ecNumber>
    </recommendedName>
</protein>
<feature type="transmembrane region" description="Helical" evidence="8">
    <location>
        <begin position="376"/>
        <end position="397"/>
    </location>
</feature>
<keyword evidence="6" id="KW-0902">Two-component regulatory system</keyword>
<feature type="domain" description="Histidine kinase" evidence="9">
    <location>
        <begin position="439"/>
        <end position="657"/>
    </location>
</feature>
<dbReference type="Pfam" id="PF13689">
    <property type="entry name" value="DUF4154"/>
    <property type="match status" value="1"/>
</dbReference>
<keyword evidence="4" id="KW-0808">Transferase</keyword>
<dbReference type="CDD" id="cd00082">
    <property type="entry name" value="HisKA"/>
    <property type="match status" value="1"/>
</dbReference>
<keyword evidence="3" id="KW-0597">Phosphoprotein</keyword>
<dbReference type="InterPro" id="IPR036097">
    <property type="entry name" value="HisK_dim/P_sf"/>
</dbReference>
<dbReference type="Pfam" id="PF00512">
    <property type="entry name" value="HisKA"/>
    <property type="match status" value="1"/>
</dbReference>
<dbReference type="Gene3D" id="1.10.287.130">
    <property type="match status" value="1"/>
</dbReference>
<dbReference type="PROSITE" id="PS50109">
    <property type="entry name" value="HIS_KIN"/>
    <property type="match status" value="1"/>
</dbReference>
<dbReference type="InterPro" id="IPR003594">
    <property type="entry name" value="HATPase_dom"/>
</dbReference>
<feature type="coiled-coil region" evidence="7">
    <location>
        <begin position="234"/>
        <end position="310"/>
    </location>
</feature>
<evidence type="ECO:0000256" key="8">
    <source>
        <dbReference type="SAM" id="Phobius"/>
    </source>
</evidence>
<dbReference type="Pfam" id="PF02518">
    <property type="entry name" value="HATPase_c"/>
    <property type="match status" value="1"/>
</dbReference>
<gene>
    <name evidence="10" type="ORF">CBP51_18840</name>
</gene>
<dbReference type="PRINTS" id="PR00344">
    <property type="entry name" value="BCTRLSENSOR"/>
</dbReference>
<dbReference type="InterPro" id="IPR050736">
    <property type="entry name" value="Sensor_HK_Regulatory"/>
</dbReference>